<dbReference type="SMART" id="SM00614">
    <property type="entry name" value="ZnF_BED"/>
    <property type="match status" value="1"/>
</dbReference>
<protein>
    <submittedName>
        <fullName evidence="13 14">Zinc finger BED domain-containing protein 4-like</fullName>
    </submittedName>
</protein>
<dbReference type="GO" id="GO:0008270">
    <property type="term" value="F:zinc ion binding"/>
    <property type="evidence" value="ECO:0007669"/>
    <property type="project" value="UniProtKB-KW"/>
</dbReference>
<dbReference type="InterPro" id="IPR008906">
    <property type="entry name" value="HATC_C_dom"/>
</dbReference>
<evidence type="ECO:0000313" key="13">
    <source>
        <dbReference type="RefSeq" id="XP_030748440.1"/>
    </source>
</evidence>
<keyword evidence="5" id="KW-0805">Transcription regulation</keyword>
<evidence type="ECO:0000256" key="10">
    <source>
        <dbReference type="SAM" id="MobiDB-lite"/>
    </source>
</evidence>
<dbReference type="Proteomes" id="UP000504635">
    <property type="component" value="Unplaced"/>
</dbReference>
<evidence type="ECO:0000256" key="6">
    <source>
        <dbReference type="ARBA" id="ARBA00023125"/>
    </source>
</evidence>
<dbReference type="KEGG" id="soy:115877031"/>
<organism evidence="12 16">
    <name type="scientific">Sitophilus oryzae</name>
    <name type="common">Rice weevil</name>
    <name type="synonym">Curculio oryzae</name>
    <dbReference type="NCBI Taxonomy" id="7048"/>
    <lineage>
        <taxon>Eukaryota</taxon>
        <taxon>Metazoa</taxon>
        <taxon>Ecdysozoa</taxon>
        <taxon>Arthropoda</taxon>
        <taxon>Hexapoda</taxon>
        <taxon>Insecta</taxon>
        <taxon>Pterygota</taxon>
        <taxon>Neoptera</taxon>
        <taxon>Endopterygota</taxon>
        <taxon>Coleoptera</taxon>
        <taxon>Polyphaga</taxon>
        <taxon>Cucujiformia</taxon>
        <taxon>Curculionidae</taxon>
        <taxon>Dryophthorinae</taxon>
        <taxon>Sitophilus</taxon>
    </lineage>
</organism>
<keyword evidence="12" id="KW-1185">Reference proteome</keyword>
<evidence type="ECO:0000256" key="7">
    <source>
        <dbReference type="ARBA" id="ARBA00023163"/>
    </source>
</evidence>
<comment type="subcellular location">
    <subcellularLocation>
        <location evidence="1">Nucleus</location>
    </subcellularLocation>
</comment>
<proteinExistence type="predicted"/>
<keyword evidence="2" id="KW-0479">Metal-binding</keyword>
<accession>A0A6J2YQ73</accession>
<dbReference type="RefSeq" id="XP_030765406.1">
    <property type="nucleotide sequence ID" value="XM_030909546.1"/>
</dbReference>
<evidence type="ECO:0000256" key="9">
    <source>
        <dbReference type="PROSITE-ProRule" id="PRU00027"/>
    </source>
</evidence>
<feature type="region of interest" description="Disordered" evidence="10">
    <location>
        <begin position="529"/>
        <end position="551"/>
    </location>
</feature>
<keyword evidence="8" id="KW-0539">Nucleus</keyword>
<evidence type="ECO:0000256" key="2">
    <source>
        <dbReference type="ARBA" id="ARBA00022723"/>
    </source>
</evidence>
<sequence>MSQREKNPIWQYFDKSISDTSKAVCKICSKSYSLGSHEPKKQTLHGLKLHLSKFHDQEYRQVQKRSSELNDFKSEAKLKRTDLSVSLKQSSSDQSTLVQTTIPNLTSKPKVVLWPDDHEITKRIDKTIMDLIIVDMLPYTLVEGEAFRRLNLSDPQGVRKYRLKSEKYFRTSLMPKTYERIRSKVQDLMAQSKWVSATTDIWTNACKTCSLLSFTAHFIINDKRLKVILGACVLEQDHTSQYIEQNFTNMVNEWGLQGKIFLVLRDNAANMVRAMRDQYESIGCVAHTLQLVIKQALFSEDEIKDLLKKCRKIVGHFHHSEPATRKLTECQKQCGLPEHALVQDIDVRWNSTYLMLQRLMDQKNAVNLYCVEHGKIDSLQSTEWAIVKNLTSILTFFYEATLELSFDNACISIVIPLISLLNRKLQVRCENDNEMITNMKNSLYESMNTRFSSLKKLPSLMVATLLDPRFKSKYLNSNEVDIAVTELISFLTESEVSMQSSRSTDNDNANVSFASTTCVSQAHHIQQEKESLWDVHDNTTSQTETTESGEDTKHFLKEKIQSYLSEPLLQRNADIYSYWNSTPYPTLRSAVLKYLSAPPTSVPSEQLFSAAGQIYSDRRNNLRGENVDKLLFLAYNIRLFNYEY</sequence>
<name>A0A6J2YQ73_SITOR</name>
<dbReference type="RefSeq" id="XP_030753874.1">
    <property type="nucleotide sequence ID" value="XM_030898014.1"/>
</dbReference>
<dbReference type="Pfam" id="PF02892">
    <property type="entry name" value="zf-BED"/>
    <property type="match status" value="1"/>
</dbReference>
<dbReference type="PANTHER" id="PTHR46481">
    <property type="entry name" value="ZINC FINGER BED DOMAIN-CONTAINING PROTEIN 4"/>
    <property type="match status" value="1"/>
</dbReference>
<dbReference type="GO" id="GO:0005634">
    <property type="term" value="C:nucleus"/>
    <property type="evidence" value="ECO:0007669"/>
    <property type="project" value="UniProtKB-SubCell"/>
</dbReference>
<keyword evidence="3 9" id="KW-0863">Zinc-finger</keyword>
<dbReference type="GeneID" id="115889523"/>
<keyword evidence="4" id="KW-0862">Zinc</keyword>
<dbReference type="OrthoDB" id="1607513at2759"/>
<gene>
    <name evidence="16" type="primary">LOC115889523</name>
    <name evidence="13" type="synonym">LOC115876693</name>
    <name evidence="14" type="synonym">LOC115877031</name>
    <name evidence="15" type="synonym">LOC115880733</name>
</gene>
<dbReference type="InterPro" id="IPR012337">
    <property type="entry name" value="RNaseH-like_sf"/>
</dbReference>
<dbReference type="RefSeq" id="XP_030748955.1">
    <property type="nucleotide sequence ID" value="XM_030893095.1"/>
</dbReference>
<dbReference type="KEGG" id="soy:115876693"/>
<dbReference type="InterPro" id="IPR003656">
    <property type="entry name" value="Znf_BED"/>
</dbReference>
<evidence type="ECO:0000256" key="8">
    <source>
        <dbReference type="ARBA" id="ARBA00023242"/>
    </source>
</evidence>
<dbReference type="RefSeq" id="XP_030748440.1">
    <property type="nucleotide sequence ID" value="XM_030892580.1"/>
</dbReference>
<dbReference type="InterPro" id="IPR036236">
    <property type="entry name" value="Znf_C2H2_sf"/>
</dbReference>
<keyword evidence="6" id="KW-0238">DNA-binding</keyword>
<evidence type="ECO:0000313" key="15">
    <source>
        <dbReference type="RefSeq" id="XP_030753874.1"/>
    </source>
</evidence>
<dbReference type="InterPro" id="IPR052035">
    <property type="entry name" value="ZnF_BED_domain_contain"/>
</dbReference>
<keyword evidence="7" id="KW-0804">Transcription</keyword>
<evidence type="ECO:0000313" key="14">
    <source>
        <dbReference type="RefSeq" id="XP_030748955.1"/>
    </source>
</evidence>
<dbReference type="GO" id="GO:0046983">
    <property type="term" value="F:protein dimerization activity"/>
    <property type="evidence" value="ECO:0007669"/>
    <property type="project" value="InterPro"/>
</dbReference>
<evidence type="ECO:0000256" key="5">
    <source>
        <dbReference type="ARBA" id="ARBA00023015"/>
    </source>
</evidence>
<evidence type="ECO:0000313" key="12">
    <source>
        <dbReference type="Proteomes" id="UP000504635"/>
    </source>
</evidence>
<dbReference type="SUPFAM" id="SSF57667">
    <property type="entry name" value="beta-beta-alpha zinc fingers"/>
    <property type="match status" value="1"/>
</dbReference>
<evidence type="ECO:0000259" key="11">
    <source>
        <dbReference type="PROSITE" id="PS50808"/>
    </source>
</evidence>
<dbReference type="Pfam" id="PF05699">
    <property type="entry name" value="Dimer_Tnp_hAT"/>
    <property type="match status" value="1"/>
</dbReference>
<dbReference type="GO" id="GO:0003677">
    <property type="term" value="F:DNA binding"/>
    <property type="evidence" value="ECO:0007669"/>
    <property type="project" value="UniProtKB-KW"/>
</dbReference>
<dbReference type="PROSITE" id="PS50808">
    <property type="entry name" value="ZF_BED"/>
    <property type="match status" value="1"/>
</dbReference>
<dbReference type="KEGG" id="soy:115889523"/>
<dbReference type="GO" id="GO:0009791">
    <property type="term" value="P:post-embryonic development"/>
    <property type="evidence" value="ECO:0007669"/>
    <property type="project" value="UniProtKB-ARBA"/>
</dbReference>
<evidence type="ECO:0000256" key="4">
    <source>
        <dbReference type="ARBA" id="ARBA00022833"/>
    </source>
</evidence>
<dbReference type="PANTHER" id="PTHR46481:SF10">
    <property type="entry name" value="ZINC FINGER BED DOMAIN-CONTAINING PROTEIN 39"/>
    <property type="match status" value="1"/>
</dbReference>
<evidence type="ECO:0000313" key="16">
    <source>
        <dbReference type="RefSeq" id="XP_030765406.1"/>
    </source>
</evidence>
<dbReference type="AlphaFoldDB" id="A0A6J2YQ73"/>
<reference evidence="13 14" key="1">
    <citation type="submission" date="2025-04" db="UniProtKB">
        <authorList>
            <consortium name="RefSeq"/>
        </authorList>
    </citation>
    <scope>IDENTIFICATION</scope>
    <source>
        <tissue evidence="13 14">Gonads</tissue>
    </source>
</reference>
<dbReference type="KEGG" id="soy:115880733"/>
<feature type="domain" description="BED-type" evidence="11">
    <location>
        <begin position="4"/>
        <end position="62"/>
    </location>
</feature>
<dbReference type="SUPFAM" id="SSF53098">
    <property type="entry name" value="Ribonuclease H-like"/>
    <property type="match status" value="1"/>
</dbReference>
<evidence type="ECO:0000256" key="3">
    <source>
        <dbReference type="ARBA" id="ARBA00022771"/>
    </source>
</evidence>
<evidence type="ECO:0000256" key="1">
    <source>
        <dbReference type="ARBA" id="ARBA00004123"/>
    </source>
</evidence>